<evidence type="ECO:0000313" key="6">
    <source>
        <dbReference type="Proteomes" id="UP000095287"/>
    </source>
</evidence>
<dbReference type="Gene3D" id="3.30.40.10">
    <property type="entry name" value="Zinc/RING finger domain, C3HC4 (zinc finger)"/>
    <property type="match status" value="1"/>
</dbReference>
<evidence type="ECO:0000259" key="5">
    <source>
        <dbReference type="PROSITE" id="PS50089"/>
    </source>
</evidence>
<evidence type="ECO:0000256" key="3">
    <source>
        <dbReference type="PROSITE-ProRule" id="PRU00175"/>
    </source>
</evidence>
<dbReference type="InterPro" id="IPR013083">
    <property type="entry name" value="Znf_RING/FYVE/PHD"/>
</dbReference>
<evidence type="ECO:0000256" key="2">
    <source>
        <dbReference type="ARBA" id="ARBA00022833"/>
    </source>
</evidence>
<dbReference type="GO" id="GO:0008270">
    <property type="term" value="F:zinc ion binding"/>
    <property type="evidence" value="ECO:0007669"/>
    <property type="project" value="UniProtKB-KW"/>
</dbReference>
<evidence type="ECO:0000256" key="4">
    <source>
        <dbReference type="SAM" id="Coils"/>
    </source>
</evidence>
<dbReference type="PANTHER" id="PTHR14879">
    <property type="entry name" value="CASPASE REGULATOR, RING FINGER DOMAIN-CONTAINING"/>
    <property type="match status" value="1"/>
</dbReference>
<dbReference type="WBParaSite" id="L893_g14872.t1">
    <property type="protein sequence ID" value="L893_g14872.t1"/>
    <property type="gene ID" value="L893_g14872"/>
</dbReference>
<keyword evidence="1 3" id="KW-0863">Zinc-finger</keyword>
<dbReference type="Pfam" id="PF13920">
    <property type="entry name" value="zf-C3HC4_3"/>
    <property type="match status" value="1"/>
</dbReference>
<reference evidence="7" key="1">
    <citation type="submission" date="2016-11" db="UniProtKB">
        <authorList>
            <consortium name="WormBaseParasite"/>
        </authorList>
    </citation>
    <scope>IDENTIFICATION</scope>
</reference>
<dbReference type="AlphaFoldDB" id="A0A1I7YC51"/>
<organism evidence="6 7">
    <name type="scientific">Steinernema glaseri</name>
    <dbReference type="NCBI Taxonomy" id="37863"/>
    <lineage>
        <taxon>Eukaryota</taxon>
        <taxon>Metazoa</taxon>
        <taxon>Ecdysozoa</taxon>
        <taxon>Nematoda</taxon>
        <taxon>Chromadorea</taxon>
        <taxon>Rhabditida</taxon>
        <taxon>Tylenchina</taxon>
        <taxon>Panagrolaimomorpha</taxon>
        <taxon>Strongyloidoidea</taxon>
        <taxon>Steinernematidae</taxon>
        <taxon>Steinernema</taxon>
    </lineage>
</organism>
<sequence>MKISELKKECERLRSTAALEQKTKKKQQGKYLNVLAEKLMLRNQLNEAQANEKKSERRCTEAAQGELIYKKKYQNLVAEKFKLKKQLKEAQEASQEKCERLRSTAAREQNGFVNFLDILKKQLQKAQANEEESERLRAEAAQRELNYQEKCQNLLAEKVKLQEQLSKTEANEKAAIDKESERLRAKAAQRELKYKEKYQNLVAEKVGLKKQLCEAQANEKAALETCLSAVEKSEKLENDNTCVVCMDAKRNTIFLECGHLVACEACVVEMNECCVCRRWILVKRKVFY</sequence>
<feature type="domain" description="RING-type" evidence="5">
    <location>
        <begin position="242"/>
        <end position="277"/>
    </location>
</feature>
<dbReference type="InterPro" id="IPR051728">
    <property type="entry name" value="RING-FYVE_E3_ubiquitin-ligase"/>
</dbReference>
<dbReference type="PROSITE" id="PS50089">
    <property type="entry name" value="ZF_RING_2"/>
    <property type="match status" value="1"/>
</dbReference>
<keyword evidence="4" id="KW-0175">Coiled coil</keyword>
<dbReference type="SUPFAM" id="SSF57850">
    <property type="entry name" value="RING/U-box"/>
    <property type="match status" value="1"/>
</dbReference>
<dbReference type="Proteomes" id="UP000095287">
    <property type="component" value="Unplaced"/>
</dbReference>
<name>A0A1I7YC51_9BILA</name>
<dbReference type="PANTHER" id="PTHR14879:SF5">
    <property type="entry name" value="RING-TYPE DOMAIN-CONTAINING PROTEIN"/>
    <property type="match status" value="1"/>
</dbReference>
<protein>
    <submittedName>
        <fullName evidence="7">RING-type domain-containing protein</fullName>
    </submittedName>
</protein>
<evidence type="ECO:0000256" key="1">
    <source>
        <dbReference type="ARBA" id="ARBA00022771"/>
    </source>
</evidence>
<feature type="coiled-coil region" evidence="4">
    <location>
        <begin position="3"/>
        <end position="191"/>
    </location>
</feature>
<keyword evidence="2" id="KW-0862">Zinc</keyword>
<keyword evidence="6" id="KW-1185">Reference proteome</keyword>
<proteinExistence type="predicted"/>
<accession>A0A1I7YC51</accession>
<keyword evidence="1 3" id="KW-0479">Metal-binding</keyword>
<evidence type="ECO:0000313" key="7">
    <source>
        <dbReference type="WBParaSite" id="L893_g14872.t1"/>
    </source>
</evidence>
<dbReference type="InterPro" id="IPR001841">
    <property type="entry name" value="Znf_RING"/>
</dbReference>